<feature type="compositionally biased region" description="Basic residues" evidence="2">
    <location>
        <begin position="727"/>
        <end position="742"/>
    </location>
</feature>
<evidence type="ECO:0000256" key="1">
    <source>
        <dbReference type="SAM" id="Coils"/>
    </source>
</evidence>
<evidence type="ECO:0000313" key="3">
    <source>
        <dbReference type="EMBL" id="CAI4014707.1"/>
    </source>
</evidence>
<feature type="compositionally biased region" description="Low complexity" evidence="2">
    <location>
        <begin position="539"/>
        <end position="565"/>
    </location>
</feature>
<feature type="coiled-coil region" evidence="1">
    <location>
        <begin position="405"/>
        <end position="439"/>
    </location>
</feature>
<dbReference type="EMBL" id="CAMXCT010006496">
    <property type="protein sequence ID" value="CAI4014707.1"/>
    <property type="molecule type" value="Genomic_DNA"/>
</dbReference>
<dbReference type="EMBL" id="CAMXCT020006496">
    <property type="protein sequence ID" value="CAL1168082.1"/>
    <property type="molecule type" value="Genomic_DNA"/>
</dbReference>
<feature type="compositionally biased region" description="Basic residues" evidence="2">
    <location>
        <begin position="694"/>
        <end position="708"/>
    </location>
</feature>
<protein>
    <submittedName>
        <fullName evidence="4">O-acetyltransferase CAS1</fullName>
    </submittedName>
</protein>
<dbReference type="OrthoDB" id="448004at2759"/>
<organism evidence="3">
    <name type="scientific">Cladocopium goreaui</name>
    <dbReference type="NCBI Taxonomy" id="2562237"/>
    <lineage>
        <taxon>Eukaryota</taxon>
        <taxon>Sar</taxon>
        <taxon>Alveolata</taxon>
        <taxon>Dinophyceae</taxon>
        <taxon>Suessiales</taxon>
        <taxon>Symbiodiniaceae</taxon>
        <taxon>Cladocopium</taxon>
    </lineage>
</organism>
<feature type="coiled-coil region" evidence="1">
    <location>
        <begin position="284"/>
        <end position="318"/>
    </location>
</feature>
<gene>
    <name evidence="3" type="ORF">C1SCF055_LOCUS39590</name>
</gene>
<sequence>MSWLSDTLGKVREQGSSLVTAAKQVKHRLTSEQGDAQLESQALAAVAAGPNAVEQLCQAWSRQLNTAASVSGGDGISKDHFWQALLRSRAVESLLEGQHAQYAQHAGQSGQFDGTALRLLVSRVLPDDHAALGQELVTIITGERGDLASDEHTNFAAELISSSKVDSRSEALFAESLELRKSREKLVQELQKLSSGGESLDRPARRVEVSSELLGNFEASNQGLEEAGRHCIATSEARQQKITKLLGDIEAYAMSLEGSEGVGQTQNALQDKLRECHNALSAELAKIDKQRESSDRQIESLENKKLMIRQKLQSLDDKLHSAREVQRSCFEQRDLCRKAVADVEGQFRSQLREVEEEGLQARKEHDAAKKVRSAAVEAESLSSQALKAAADELEMKALQFDDHLLTVLMDHLEQEEQRIHQLAREAQHCQQVVQKHKAEIQMLNVMDRPANSVLDSQEHKRLRQTAAAVDVALRACATFVRDFGPFLDKDAEATARVRTLESHHGQVLQKLAPCREFLGSDLPFPGQPRTSTPTPPGQSPQQSPQQSPKQSPQQSPQAASQPVSPRATYGSQPNMGQISQPVQQSPQQAAASQPVSPSAAPGSQPNMGQIPQPVQQPVQQSPQQAAASQPVSPHAAPGSQPNMGQIPQPVQQPAQQSPQQAAASQPVSPRAAPGSQPNMGQIPQPVQQPAQQSHRSRRQLHSQCHHVQHQAVNPTWDKSLNQCSNRRSSHRNRRQLHSQCHHVQHQAVNSTWDKSLNQFSSHRSRRQLHSQCHHVQHQAVNPTWDKSLNQCSNRRSSHRNRRQLHSQCHHVQHQAVNSTWDKSLNQFSSHRSRRQLHSQCHHLQHQAVNPTWDKSLNQFSSHRREIGLRSVKYELRVARVLIAEQALCRNLIAEQALCRNFSDKAEPGIAT</sequence>
<feature type="region of interest" description="Disordered" evidence="2">
    <location>
        <begin position="786"/>
        <end position="807"/>
    </location>
</feature>
<keyword evidence="5" id="KW-1185">Reference proteome</keyword>
<feature type="region of interest" description="Disordered" evidence="2">
    <location>
        <begin position="518"/>
        <end position="742"/>
    </location>
</feature>
<proteinExistence type="predicted"/>
<reference evidence="4 5" key="2">
    <citation type="submission" date="2024-05" db="EMBL/GenBank/DDBJ databases">
        <authorList>
            <person name="Chen Y."/>
            <person name="Shah S."/>
            <person name="Dougan E. K."/>
            <person name="Thang M."/>
            <person name="Chan C."/>
        </authorList>
    </citation>
    <scope>NUCLEOTIDE SEQUENCE [LARGE SCALE GENOMIC DNA]</scope>
</reference>
<feature type="compositionally biased region" description="Low complexity" evidence="2">
    <location>
        <begin position="579"/>
        <end position="637"/>
    </location>
</feature>
<keyword evidence="1" id="KW-0175">Coiled coil</keyword>
<name>A0A9P1DQD4_9DINO</name>
<feature type="compositionally biased region" description="Polar residues" evidence="2">
    <location>
        <begin position="569"/>
        <end position="578"/>
    </location>
</feature>
<dbReference type="AlphaFoldDB" id="A0A9P1DQD4"/>
<dbReference type="EMBL" id="CAMXCT030006496">
    <property type="protein sequence ID" value="CAL4802019.1"/>
    <property type="molecule type" value="Genomic_DNA"/>
</dbReference>
<accession>A0A9P1DQD4</accession>
<feature type="compositionally biased region" description="Low complexity" evidence="2">
    <location>
        <begin position="647"/>
        <end position="673"/>
    </location>
</feature>
<dbReference type="Proteomes" id="UP001152797">
    <property type="component" value="Unassembled WGS sequence"/>
</dbReference>
<evidence type="ECO:0000313" key="4">
    <source>
        <dbReference type="EMBL" id="CAL4802019.1"/>
    </source>
</evidence>
<evidence type="ECO:0000256" key="2">
    <source>
        <dbReference type="SAM" id="MobiDB-lite"/>
    </source>
</evidence>
<evidence type="ECO:0000313" key="5">
    <source>
        <dbReference type="Proteomes" id="UP001152797"/>
    </source>
</evidence>
<reference evidence="3" key="1">
    <citation type="submission" date="2022-10" db="EMBL/GenBank/DDBJ databases">
        <authorList>
            <person name="Chen Y."/>
            <person name="Dougan E. K."/>
            <person name="Chan C."/>
            <person name="Rhodes N."/>
            <person name="Thang M."/>
        </authorList>
    </citation>
    <scope>NUCLEOTIDE SEQUENCE</scope>
</reference>
<feature type="compositionally biased region" description="Low complexity" evidence="2">
    <location>
        <begin position="681"/>
        <end position="692"/>
    </location>
</feature>
<comment type="caution">
    <text evidence="3">The sequence shown here is derived from an EMBL/GenBank/DDBJ whole genome shotgun (WGS) entry which is preliminary data.</text>
</comment>
<feature type="compositionally biased region" description="Basic residues" evidence="2">
    <location>
        <begin position="795"/>
        <end position="807"/>
    </location>
</feature>
<feature type="compositionally biased region" description="Polar residues" evidence="2">
    <location>
        <begin position="710"/>
        <end position="723"/>
    </location>
</feature>